<sequence>MYVSVLIFSSTSNNGVSAISVVGEVVEQLKRENVAIVSSFVSLNFFIAHACRIETDLAEYNQEFDEYRPLVEIYLKQGEYGHVLFCFSSFLFFSTLQKKKKENLLLYTYFEIVIEIFELHDKELKGELSVSVIGKMNLPEKFYASTNLRKEAETFIKDKTMLNLPGRKLKKKKKTTNHNKQNPSRQIEEFVYYCSILIHPLLLEFHFKCAILALNGKVDLHDGPLPAVSSEAEQSVLVPAVIGREKPSKQREHLFDDNSEQETNSLSSEQDNLVDDYDHEESTVRQQHASEQKKRRKFIGIWKPKHIDESNKDISAGENQSKPAEPPEMENDTLEPLSEPFVKHTNTPVESYTTDASQL</sequence>
<gene>
    <name evidence="2" type="ORF">RFI_11114</name>
</gene>
<feature type="region of interest" description="Disordered" evidence="1">
    <location>
        <begin position="247"/>
        <end position="272"/>
    </location>
</feature>
<proteinExistence type="predicted"/>
<feature type="compositionally biased region" description="Basic and acidic residues" evidence="1">
    <location>
        <begin position="247"/>
        <end position="256"/>
    </location>
</feature>
<feature type="region of interest" description="Disordered" evidence="1">
    <location>
        <begin position="308"/>
        <end position="359"/>
    </location>
</feature>
<reference evidence="2 3" key="1">
    <citation type="journal article" date="2013" name="Curr. Biol.">
        <title>The Genome of the Foraminiferan Reticulomyxa filosa.</title>
        <authorList>
            <person name="Glockner G."/>
            <person name="Hulsmann N."/>
            <person name="Schleicher M."/>
            <person name="Noegel A.A."/>
            <person name="Eichinger L."/>
            <person name="Gallinger C."/>
            <person name="Pawlowski J."/>
            <person name="Sierra R."/>
            <person name="Euteneuer U."/>
            <person name="Pillet L."/>
            <person name="Moustafa A."/>
            <person name="Platzer M."/>
            <person name="Groth M."/>
            <person name="Szafranski K."/>
            <person name="Schliwa M."/>
        </authorList>
    </citation>
    <scope>NUCLEOTIDE SEQUENCE [LARGE SCALE GENOMIC DNA]</scope>
</reference>
<organism evidence="2 3">
    <name type="scientific">Reticulomyxa filosa</name>
    <dbReference type="NCBI Taxonomy" id="46433"/>
    <lineage>
        <taxon>Eukaryota</taxon>
        <taxon>Sar</taxon>
        <taxon>Rhizaria</taxon>
        <taxon>Retaria</taxon>
        <taxon>Foraminifera</taxon>
        <taxon>Monothalamids</taxon>
        <taxon>Reticulomyxidae</taxon>
        <taxon>Reticulomyxa</taxon>
    </lineage>
</organism>
<evidence type="ECO:0000313" key="2">
    <source>
        <dbReference type="EMBL" id="ETO26020.1"/>
    </source>
</evidence>
<feature type="compositionally biased region" description="Polar residues" evidence="1">
    <location>
        <begin position="344"/>
        <end position="359"/>
    </location>
</feature>
<accession>X6NI74</accession>
<feature type="compositionally biased region" description="Polar residues" evidence="1">
    <location>
        <begin position="261"/>
        <end position="271"/>
    </location>
</feature>
<evidence type="ECO:0000313" key="3">
    <source>
        <dbReference type="Proteomes" id="UP000023152"/>
    </source>
</evidence>
<dbReference type="EMBL" id="ASPP01008139">
    <property type="protein sequence ID" value="ETO26020.1"/>
    <property type="molecule type" value="Genomic_DNA"/>
</dbReference>
<dbReference type="Proteomes" id="UP000023152">
    <property type="component" value="Unassembled WGS sequence"/>
</dbReference>
<dbReference type="AlphaFoldDB" id="X6NI74"/>
<name>X6NI74_RETFI</name>
<comment type="caution">
    <text evidence="2">The sequence shown here is derived from an EMBL/GenBank/DDBJ whole genome shotgun (WGS) entry which is preliminary data.</text>
</comment>
<evidence type="ECO:0000256" key="1">
    <source>
        <dbReference type="SAM" id="MobiDB-lite"/>
    </source>
</evidence>
<protein>
    <submittedName>
        <fullName evidence="2">Uncharacterized protein</fullName>
    </submittedName>
</protein>
<keyword evidence="3" id="KW-1185">Reference proteome</keyword>